<evidence type="ECO:0000313" key="2">
    <source>
        <dbReference type="EMBL" id="EKB50151.1"/>
    </source>
</evidence>
<comment type="caution">
    <text evidence="2">The sequence shown here is derived from an EMBL/GenBank/DDBJ whole genome shotgun (WGS) entry which is preliminary data.</text>
</comment>
<gene>
    <name evidence="2" type="ORF">B879_01156</name>
</gene>
<feature type="transmembrane region" description="Helical" evidence="1">
    <location>
        <begin position="43"/>
        <end position="63"/>
    </location>
</feature>
<dbReference type="OrthoDB" id="669053at2"/>
<organism evidence="2 3">
    <name type="scientific">Cecembia lonarensis (strain CCUG 58316 / KCTC 22772 / LW9)</name>
    <dbReference type="NCBI Taxonomy" id="1225176"/>
    <lineage>
        <taxon>Bacteria</taxon>
        <taxon>Pseudomonadati</taxon>
        <taxon>Bacteroidota</taxon>
        <taxon>Cytophagia</taxon>
        <taxon>Cytophagales</taxon>
        <taxon>Cyclobacteriaceae</taxon>
        <taxon>Cecembia</taxon>
    </lineage>
</organism>
<dbReference type="EMBL" id="AMGM01000012">
    <property type="protein sequence ID" value="EKB50151.1"/>
    <property type="molecule type" value="Genomic_DNA"/>
</dbReference>
<dbReference type="InterPro" id="IPR025535">
    <property type="entry name" value="DUF4421"/>
</dbReference>
<evidence type="ECO:0000256" key="1">
    <source>
        <dbReference type="SAM" id="Phobius"/>
    </source>
</evidence>
<protein>
    <recommendedName>
        <fullName evidence="4">DUF4421 domain-containing protein</fullName>
    </recommendedName>
</protein>
<keyword evidence="1" id="KW-0812">Transmembrane</keyword>
<dbReference type="Pfam" id="PF14391">
    <property type="entry name" value="DUF4421"/>
    <property type="match status" value="1"/>
</dbReference>
<dbReference type="Proteomes" id="UP000004478">
    <property type="component" value="Unassembled WGS sequence"/>
</dbReference>
<name>K1L5W8_CECL9</name>
<keyword evidence="1" id="KW-0472">Membrane</keyword>
<keyword evidence="3" id="KW-1185">Reference proteome</keyword>
<proteinExistence type="predicted"/>
<sequence length="387" mass="44822">MKVVLRITFSDLHLSLNSALAEFFWPLRICKLYGVNPNRYKKVFFLFSVVLFFPPLFLLKGLAAQDSTYYVDYKNKLTTRAYTSRKYTSLIVNDKFNDYRWRFEPNTTLNLGVGATYNDFTLNLAAGFGFMNPDRGTGETQWLDLQAHIYPKNFVIDLFGQFYRGYFVQNFNADIPGVLGSIYPDLRLRMIGGNFQYLFSGDKLSMKAAFLQSAWQRKSAGSFLAGFEVYGGWANNEGLMLSTEAVPINRNFSGLGFFQIGPNAGYVHTLVFWKRFFITGMLSANLDLGRSFLDLERGREYRWGVQPNFFGRGFIGYNGPKWSLNANYVRSYVRFSKVEDFNSAFVTGNYRINFIYRFQPGPKLQKYLDYIDPEKYLPINRKQKNKN</sequence>
<dbReference type="AlphaFoldDB" id="K1L5W8"/>
<accession>K1L5W8</accession>
<keyword evidence="1" id="KW-1133">Transmembrane helix</keyword>
<reference evidence="2 3" key="1">
    <citation type="journal article" date="2012" name="J. Bacteriol.">
        <title>Draft Genome Sequence of Cecembia lonarensis Strain LW9T, Isolated from Lonar Lake, a Haloalkaline Lake in India.</title>
        <authorList>
            <person name="Shivaji S."/>
            <person name="Ara S."/>
            <person name="Singh A."/>
            <person name="Pinnaka A.K."/>
        </authorList>
    </citation>
    <scope>NUCLEOTIDE SEQUENCE [LARGE SCALE GENOMIC DNA]</scope>
    <source>
        <strain evidence="2 3">LW9</strain>
    </source>
</reference>
<evidence type="ECO:0008006" key="4">
    <source>
        <dbReference type="Google" id="ProtNLM"/>
    </source>
</evidence>
<evidence type="ECO:0000313" key="3">
    <source>
        <dbReference type="Proteomes" id="UP000004478"/>
    </source>
</evidence>